<feature type="transmembrane region" description="Helical" evidence="1">
    <location>
        <begin position="246"/>
        <end position="264"/>
    </location>
</feature>
<dbReference type="InterPro" id="IPR052710">
    <property type="entry name" value="CAAX_protease"/>
</dbReference>
<feature type="transmembrane region" description="Helical" evidence="1">
    <location>
        <begin position="86"/>
        <end position="107"/>
    </location>
</feature>
<keyword evidence="1" id="KW-0472">Membrane</keyword>
<gene>
    <name evidence="3" type="ORF">MBBWO_09320</name>
</gene>
<reference evidence="3 4" key="1">
    <citation type="submission" date="2017-03" db="EMBL/GenBank/DDBJ databases">
        <title>Genome sequence of Methanobrevibacter wosei.</title>
        <authorList>
            <person name="Poehlein A."/>
            <person name="Seedorf H."/>
            <person name="Daniel R."/>
        </authorList>
    </citation>
    <scope>NUCLEOTIDE SEQUENCE [LARGE SCALE GENOMIC DNA]</scope>
    <source>
        <strain evidence="3 4">DSM 11979</strain>
    </source>
</reference>
<dbReference type="AlphaFoldDB" id="A0A2U1S7W9"/>
<dbReference type="RefSeq" id="WP_116669717.1">
    <property type="nucleotide sequence ID" value="NZ_MZGU01000004.1"/>
</dbReference>
<feature type="domain" description="CAAX prenyl protease 2/Lysostaphin resistance protein A-like" evidence="2">
    <location>
        <begin position="124"/>
        <end position="225"/>
    </location>
</feature>
<feature type="transmembrane region" description="Helical" evidence="1">
    <location>
        <begin position="188"/>
        <end position="208"/>
    </location>
</feature>
<keyword evidence="4" id="KW-1185">Reference proteome</keyword>
<dbReference type="GO" id="GO:0080120">
    <property type="term" value="P:CAAX-box protein maturation"/>
    <property type="evidence" value="ECO:0007669"/>
    <property type="project" value="UniProtKB-ARBA"/>
</dbReference>
<name>A0A2U1S7W9_9EURY</name>
<feature type="transmembrane region" description="Helical" evidence="1">
    <location>
        <begin position="12"/>
        <end position="34"/>
    </location>
</feature>
<dbReference type="OrthoDB" id="275779at2157"/>
<organism evidence="3 4">
    <name type="scientific">Methanobrevibacter woesei</name>
    <dbReference type="NCBI Taxonomy" id="190976"/>
    <lineage>
        <taxon>Archaea</taxon>
        <taxon>Methanobacteriati</taxon>
        <taxon>Methanobacteriota</taxon>
        <taxon>Methanomada group</taxon>
        <taxon>Methanobacteria</taxon>
        <taxon>Methanobacteriales</taxon>
        <taxon>Methanobacteriaceae</taxon>
        <taxon>Methanobrevibacter</taxon>
    </lineage>
</organism>
<feature type="transmembrane region" description="Helical" evidence="1">
    <location>
        <begin position="122"/>
        <end position="142"/>
    </location>
</feature>
<accession>A0A2U1S7W9</accession>
<evidence type="ECO:0000256" key="1">
    <source>
        <dbReference type="SAM" id="Phobius"/>
    </source>
</evidence>
<dbReference type="InterPro" id="IPR003675">
    <property type="entry name" value="Rce1/LyrA-like_dom"/>
</dbReference>
<proteinExistence type="predicted"/>
<feature type="transmembrane region" description="Helical" evidence="1">
    <location>
        <begin position="54"/>
        <end position="74"/>
    </location>
</feature>
<comment type="caution">
    <text evidence="3">The sequence shown here is derived from an EMBL/GenBank/DDBJ whole genome shotgun (WGS) entry which is preliminary data.</text>
</comment>
<evidence type="ECO:0000313" key="3">
    <source>
        <dbReference type="EMBL" id="PWB86078.1"/>
    </source>
</evidence>
<dbReference type="PANTHER" id="PTHR36435">
    <property type="entry name" value="SLR1288 PROTEIN"/>
    <property type="match status" value="1"/>
</dbReference>
<keyword evidence="1" id="KW-1133">Transmembrane helix</keyword>
<dbReference type="GO" id="GO:0004175">
    <property type="term" value="F:endopeptidase activity"/>
    <property type="evidence" value="ECO:0007669"/>
    <property type="project" value="UniProtKB-ARBA"/>
</dbReference>
<dbReference type="Proteomes" id="UP000245577">
    <property type="component" value="Unassembled WGS sequence"/>
</dbReference>
<keyword evidence="3" id="KW-0378">Hydrolase</keyword>
<dbReference type="EMBL" id="MZGU01000004">
    <property type="protein sequence ID" value="PWB86078.1"/>
    <property type="molecule type" value="Genomic_DNA"/>
</dbReference>
<dbReference type="Pfam" id="PF02517">
    <property type="entry name" value="Rce1-like"/>
    <property type="match status" value="1"/>
</dbReference>
<evidence type="ECO:0000313" key="4">
    <source>
        <dbReference type="Proteomes" id="UP000245577"/>
    </source>
</evidence>
<keyword evidence="3" id="KW-0645">Protease</keyword>
<feature type="transmembrane region" description="Helical" evidence="1">
    <location>
        <begin position="162"/>
        <end position="182"/>
    </location>
</feature>
<sequence>MDTKNERFFTRHPYIFVVAALIVLVLSAVVSTLIISFAGFSNLITANNYFDSNLSFFISEVVAIILLLAVAWKLEFFDQSFFSKRNLKIGALLSVPILIIAVLWNILPPVLYNNPSLFRIDIGLIVIAFLTTLAIGFAEEILFRGLIFRNFLRRYGMTKKGIYISIIVSSVIFGLVHASNAISSSPDAIIQQVIYATAMGIILALFYLITGNLLVPALCHGLFDFTDYVIPGFYNIPYDAALTSDWVQNLIVAIVFIVIAVIIVKKINVEDTDLVKQLE</sequence>
<evidence type="ECO:0000259" key="2">
    <source>
        <dbReference type="Pfam" id="PF02517"/>
    </source>
</evidence>
<protein>
    <submittedName>
        <fullName evidence="3">CAAX amino terminal protease self-immunity</fullName>
    </submittedName>
</protein>
<dbReference type="GO" id="GO:0006508">
    <property type="term" value="P:proteolysis"/>
    <property type="evidence" value="ECO:0007669"/>
    <property type="project" value="UniProtKB-KW"/>
</dbReference>
<dbReference type="PANTHER" id="PTHR36435:SF1">
    <property type="entry name" value="CAAX AMINO TERMINAL PROTEASE FAMILY PROTEIN"/>
    <property type="match status" value="1"/>
</dbReference>
<keyword evidence="1" id="KW-0812">Transmembrane</keyword>